<keyword evidence="5" id="KW-0808">Transferase</keyword>
<evidence type="ECO:0000256" key="7">
    <source>
        <dbReference type="ARBA" id="ARBA00023012"/>
    </source>
</evidence>
<dbReference type="PRINTS" id="PR00344">
    <property type="entry name" value="BCTRLSENSOR"/>
</dbReference>
<dbReference type="GO" id="GO:0005886">
    <property type="term" value="C:plasma membrane"/>
    <property type="evidence" value="ECO:0007669"/>
    <property type="project" value="UniProtKB-SubCell"/>
</dbReference>
<evidence type="ECO:0000256" key="9">
    <source>
        <dbReference type="SAM" id="Coils"/>
    </source>
</evidence>
<dbReference type="STRING" id="419479.SAMN04488563_5694"/>
<organism evidence="12 13">
    <name type="scientific">Jiangella alkaliphila</name>
    <dbReference type="NCBI Taxonomy" id="419479"/>
    <lineage>
        <taxon>Bacteria</taxon>
        <taxon>Bacillati</taxon>
        <taxon>Actinomycetota</taxon>
        <taxon>Actinomycetes</taxon>
        <taxon>Jiangellales</taxon>
        <taxon>Jiangellaceae</taxon>
        <taxon>Jiangella</taxon>
    </lineage>
</organism>
<dbReference type="FunFam" id="1.10.287.130:FF:000001">
    <property type="entry name" value="Two-component sensor histidine kinase"/>
    <property type="match status" value="1"/>
</dbReference>
<evidence type="ECO:0000256" key="10">
    <source>
        <dbReference type="SAM" id="Phobius"/>
    </source>
</evidence>
<accession>A0A1H2LB53</accession>
<dbReference type="SMART" id="SM00388">
    <property type="entry name" value="HisKA"/>
    <property type="match status" value="1"/>
</dbReference>
<keyword evidence="10" id="KW-0472">Membrane</keyword>
<keyword evidence="7" id="KW-0902">Two-component regulatory system</keyword>
<evidence type="ECO:0000256" key="1">
    <source>
        <dbReference type="ARBA" id="ARBA00000085"/>
    </source>
</evidence>
<dbReference type="InterPro" id="IPR050351">
    <property type="entry name" value="BphY/WalK/GraS-like"/>
</dbReference>
<gene>
    <name evidence="12" type="ORF">SAMN04488563_5694</name>
</gene>
<feature type="transmembrane region" description="Helical" evidence="10">
    <location>
        <begin position="32"/>
        <end position="54"/>
    </location>
</feature>
<keyword evidence="10" id="KW-0812">Transmembrane</keyword>
<evidence type="ECO:0000256" key="8">
    <source>
        <dbReference type="ARBA" id="ARBA00039401"/>
    </source>
</evidence>
<dbReference type="SUPFAM" id="SSF55874">
    <property type="entry name" value="ATPase domain of HSP90 chaperone/DNA topoisomerase II/histidine kinase"/>
    <property type="match status" value="1"/>
</dbReference>
<feature type="transmembrane region" description="Helical" evidence="10">
    <location>
        <begin position="66"/>
        <end position="90"/>
    </location>
</feature>
<dbReference type="InterPro" id="IPR005467">
    <property type="entry name" value="His_kinase_dom"/>
</dbReference>
<keyword evidence="4" id="KW-0597">Phosphoprotein</keyword>
<dbReference type="AlphaFoldDB" id="A0A1H2LB53"/>
<dbReference type="PANTHER" id="PTHR45453">
    <property type="entry name" value="PHOSPHATE REGULON SENSOR PROTEIN PHOR"/>
    <property type="match status" value="1"/>
</dbReference>
<evidence type="ECO:0000256" key="2">
    <source>
        <dbReference type="ARBA" id="ARBA00004236"/>
    </source>
</evidence>
<comment type="subcellular location">
    <subcellularLocation>
        <location evidence="2">Cell membrane</location>
    </subcellularLocation>
</comment>
<feature type="transmembrane region" description="Helical" evidence="10">
    <location>
        <begin position="96"/>
        <end position="116"/>
    </location>
</feature>
<keyword evidence="9" id="KW-0175">Coiled coil</keyword>
<keyword evidence="13" id="KW-1185">Reference proteome</keyword>
<dbReference type="OrthoDB" id="9806130at2"/>
<keyword evidence="6 12" id="KW-0418">Kinase</keyword>
<comment type="catalytic activity">
    <reaction evidence="1">
        <text>ATP + protein L-histidine = ADP + protein N-phospho-L-histidine.</text>
        <dbReference type="EC" id="2.7.13.3"/>
    </reaction>
</comment>
<dbReference type="InterPro" id="IPR036097">
    <property type="entry name" value="HisK_dim/P_sf"/>
</dbReference>
<evidence type="ECO:0000256" key="6">
    <source>
        <dbReference type="ARBA" id="ARBA00022777"/>
    </source>
</evidence>
<evidence type="ECO:0000256" key="4">
    <source>
        <dbReference type="ARBA" id="ARBA00022553"/>
    </source>
</evidence>
<dbReference type="EMBL" id="LT629791">
    <property type="protein sequence ID" value="SDU78044.1"/>
    <property type="molecule type" value="Genomic_DNA"/>
</dbReference>
<dbReference type="PANTHER" id="PTHR45453:SF1">
    <property type="entry name" value="PHOSPHATE REGULON SENSOR PROTEIN PHOR"/>
    <property type="match status" value="1"/>
</dbReference>
<protein>
    <recommendedName>
        <fullName evidence="8">Sensor-like histidine kinase SenX3</fullName>
        <ecNumber evidence="3">2.7.13.3</ecNumber>
    </recommendedName>
</protein>
<reference evidence="13" key="1">
    <citation type="submission" date="2016-10" db="EMBL/GenBank/DDBJ databases">
        <authorList>
            <person name="Varghese N."/>
            <person name="Submissions S."/>
        </authorList>
    </citation>
    <scope>NUCLEOTIDE SEQUENCE [LARGE SCALE GENOMIC DNA]</scope>
    <source>
        <strain evidence="13">DSM 45079</strain>
    </source>
</reference>
<dbReference type="Gene3D" id="3.30.565.10">
    <property type="entry name" value="Histidine kinase-like ATPase, C-terminal domain"/>
    <property type="match status" value="1"/>
</dbReference>
<evidence type="ECO:0000259" key="11">
    <source>
        <dbReference type="PROSITE" id="PS50109"/>
    </source>
</evidence>
<dbReference type="InterPro" id="IPR003594">
    <property type="entry name" value="HATPase_dom"/>
</dbReference>
<dbReference type="CDD" id="cd00075">
    <property type="entry name" value="HATPase"/>
    <property type="match status" value="1"/>
</dbReference>
<dbReference type="InterPro" id="IPR004358">
    <property type="entry name" value="Sig_transdc_His_kin-like_C"/>
</dbReference>
<dbReference type="InterPro" id="IPR003661">
    <property type="entry name" value="HisK_dim/P_dom"/>
</dbReference>
<dbReference type="Pfam" id="PF00512">
    <property type="entry name" value="HisKA"/>
    <property type="match status" value="1"/>
</dbReference>
<dbReference type="GO" id="GO:0000155">
    <property type="term" value="F:phosphorelay sensor kinase activity"/>
    <property type="evidence" value="ECO:0007669"/>
    <property type="project" value="InterPro"/>
</dbReference>
<dbReference type="RefSeq" id="WP_082155649.1">
    <property type="nucleotide sequence ID" value="NZ_LBMC01000044.1"/>
</dbReference>
<dbReference type="Proteomes" id="UP000182977">
    <property type="component" value="Chromosome I"/>
</dbReference>
<evidence type="ECO:0000256" key="3">
    <source>
        <dbReference type="ARBA" id="ARBA00012438"/>
    </source>
</evidence>
<dbReference type="Pfam" id="PF02518">
    <property type="entry name" value="HATPase_c"/>
    <property type="match status" value="1"/>
</dbReference>
<dbReference type="GO" id="GO:0004721">
    <property type="term" value="F:phosphoprotein phosphatase activity"/>
    <property type="evidence" value="ECO:0007669"/>
    <property type="project" value="TreeGrafter"/>
</dbReference>
<evidence type="ECO:0000313" key="13">
    <source>
        <dbReference type="Proteomes" id="UP000182977"/>
    </source>
</evidence>
<evidence type="ECO:0000313" key="12">
    <source>
        <dbReference type="EMBL" id="SDU78044.1"/>
    </source>
</evidence>
<dbReference type="EC" id="2.7.13.3" evidence="3"/>
<dbReference type="InterPro" id="IPR036890">
    <property type="entry name" value="HATPase_C_sf"/>
</dbReference>
<keyword evidence="10" id="KW-1133">Transmembrane helix</keyword>
<proteinExistence type="predicted"/>
<dbReference type="CDD" id="cd00082">
    <property type="entry name" value="HisKA"/>
    <property type="match status" value="1"/>
</dbReference>
<dbReference type="Gene3D" id="1.10.287.130">
    <property type="match status" value="1"/>
</dbReference>
<name>A0A1H2LB53_9ACTN</name>
<dbReference type="GO" id="GO:0016036">
    <property type="term" value="P:cellular response to phosphate starvation"/>
    <property type="evidence" value="ECO:0007669"/>
    <property type="project" value="TreeGrafter"/>
</dbReference>
<dbReference type="SUPFAM" id="SSF47384">
    <property type="entry name" value="Homodimeric domain of signal transducing histidine kinase"/>
    <property type="match status" value="1"/>
</dbReference>
<feature type="domain" description="Histidine kinase" evidence="11">
    <location>
        <begin position="184"/>
        <end position="398"/>
    </location>
</feature>
<feature type="coiled-coil region" evidence="9">
    <location>
        <begin position="150"/>
        <end position="177"/>
    </location>
</feature>
<dbReference type="SMART" id="SM00387">
    <property type="entry name" value="HATPase_c"/>
    <property type="match status" value="1"/>
</dbReference>
<dbReference type="PROSITE" id="PS50109">
    <property type="entry name" value="HIS_KIN"/>
    <property type="match status" value="1"/>
</dbReference>
<evidence type="ECO:0000256" key="5">
    <source>
        <dbReference type="ARBA" id="ARBA00022679"/>
    </source>
</evidence>
<sequence length="398" mass="41204">MTRQAATVSILATGLVVAGVIAASAGIPTRDTAILVAVTALGAGAAFVAGATVLRRFRGRPVRVQVLVVAVSSLLMTVAGVVAAALAMFISTHDLVALFIVVAVATSMAVGAALQLGDDIGTATLQVGHLARTMVDGGDGPARVTGPGELATLATELADVSARLDESRRRERALEASRRELIAWVSHDLRSPLATIRAMAEALDDEVADDTATVQRYHRQIRGDAERLTALVDDLFELSRINSGAVRLGPELVSIGDAVAESLAGAASHASVKGVRLVEELADLPAAEVSAREFSRALNNLLDNAIRHTPAGGRVVVRSGRDDDGAVLQVIDECGGIPEPDLDRVFDVAFRGDTARGRDAGGGGLGLAIARGLVEAHAGSVEVANHERGCRFTIRLPA</sequence>